<evidence type="ECO:0000256" key="1">
    <source>
        <dbReference type="SAM" id="MobiDB-lite"/>
    </source>
</evidence>
<keyword evidence="2" id="KW-1133">Transmembrane helix</keyword>
<accession>A0A0E9X624</accession>
<reference evidence="3" key="1">
    <citation type="submission" date="2014-11" db="EMBL/GenBank/DDBJ databases">
        <authorList>
            <person name="Amaro Gonzalez C."/>
        </authorList>
    </citation>
    <scope>NUCLEOTIDE SEQUENCE</scope>
</reference>
<feature type="compositionally biased region" description="Polar residues" evidence="1">
    <location>
        <begin position="85"/>
        <end position="94"/>
    </location>
</feature>
<proteinExistence type="predicted"/>
<keyword evidence="2" id="KW-0812">Transmembrane</keyword>
<feature type="region of interest" description="Disordered" evidence="1">
    <location>
        <begin position="75"/>
        <end position="94"/>
    </location>
</feature>
<sequence>MGPTSHYLFLLHLPLLFCCFFSLSHYIINIHICFYGWVTSSLPPYSLVSFLLFFFPSVSLPTSCSCRTVWPIGEQRSGKWPAAPPSSSRGCYRD</sequence>
<organism evidence="3">
    <name type="scientific">Anguilla anguilla</name>
    <name type="common">European freshwater eel</name>
    <name type="synonym">Muraena anguilla</name>
    <dbReference type="NCBI Taxonomy" id="7936"/>
    <lineage>
        <taxon>Eukaryota</taxon>
        <taxon>Metazoa</taxon>
        <taxon>Chordata</taxon>
        <taxon>Craniata</taxon>
        <taxon>Vertebrata</taxon>
        <taxon>Euteleostomi</taxon>
        <taxon>Actinopterygii</taxon>
        <taxon>Neopterygii</taxon>
        <taxon>Teleostei</taxon>
        <taxon>Anguilliformes</taxon>
        <taxon>Anguillidae</taxon>
        <taxon>Anguilla</taxon>
    </lineage>
</organism>
<dbReference type="AlphaFoldDB" id="A0A0E9X624"/>
<evidence type="ECO:0000313" key="3">
    <source>
        <dbReference type="EMBL" id="JAH98059.1"/>
    </source>
</evidence>
<protein>
    <submittedName>
        <fullName evidence="3">Uncharacterized protein</fullName>
    </submittedName>
</protein>
<name>A0A0E9X624_ANGAN</name>
<dbReference type="EMBL" id="GBXM01010518">
    <property type="protein sequence ID" value="JAH98059.1"/>
    <property type="molecule type" value="Transcribed_RNA"/>
</dbReference>
<evidence type="ECO:0000256" key="2">
    <source>
        <dbReference type="SAM" id="Phobius"/>
    </source>
</evidence>
<feature type="transmembrane region" description="Helical" evidence="2">
    <location>
        <begin position="7"/>
        <end position="28"/>
    </location>
</feature>
<feature type="transmembrane region" description="Helical" evidence="2">
    <location>
        <begin position="34"/>
        <end position="55"/>
    </location>
</feature>
<keyword evidence="2" id="KW-0472">Membrane</keyword>
<reference evidence="3" key="2">
    <citation type="journal article" date="2015" name="Fish Shellfish Immunol.">
        <title>Early steps in the European eel (Anguilla anguilla)-Vibrio vulnificus interaction in the gills: Role of the RtxA13 toxin.</title>
        <authorList>
            <person name="Callol A."/>
            <person name="Pajuelo D."/>
            <person name="Ebbesson L."/>
            <person name="Teles M."/>
            <person name="MacKenzie S."/>
            <person name="Amaro C."/>
        </authorList>
    </citation>
    <scope>NUCLEOTIDE SEQUENCE</scope>
</reference>